<dbReference type="Proteomes" id="UP000887579">
    <property type="component" value="Unplaced"/>
</dbReference>
<protein>
    <submittedName>
        <fullName evidence="2">Uncharacterized protein</fullName>
    </submittedName>
</protein>
<dbReference type="WBParaSite" id="ES5_v2.g29344.t1">
    <property type="protein sequence ID" value="ES5_v2.g29344.t1"/>
    <property type="gene ID" value="ES5_v2.g29344"/>
</dbReference>
<evidence type="ECO:0000313" key="2">
    <source>
        <dbReference type="WBParaSite" id="ES5_v2.g29344.t1"/>
    </source>
</evidence>
<sequence length="214" mass="24644">MLKDDEDSLKMAKRDAKWSIQLWPCWWRGYHRLAHVQMKLEEWHAAEKSLDKASALNPQSKEVQDDLSEVRAQAGIFTREEHLNPIYHPFTKKDIIEDNCKKLGISEEQYKKLEKANLDLPIIGDVIRGHQFRDGIDAPQDFKKAAAFYAKAAAHENPEAMFNLGKLHHFGHGVARDYNESMRWLLKAANSKPEIMVGTDSYVSDAQHMLGLKY</sequence>
<evidence type="ECO:0000313" key="1">
    <source>
        <dbReference type="Proteomes" id="UP000887579"/>
    </source>
</evidence>
<organism evidence="1 2">
    <name type="scientific">Panagrolaimus sp. ES5</name>
    <dbReference type="NCBI Taxonomy" id="591445"/>
    <lineage>
        <taxon>Eukaryota</taxon>
        <taxon>Metazoa</taxon>
        <taxon>Ecdysozoa</taxon>
        <taxon>Nematoda</taxon>
        <taxon>Chromadorea</taxon>
        <taxon>Rhabditida</taxon>
        <taxon>Tylenchina</taxon>
        <taxon>Panagrolaimomorpha</taxon>
        <taxon>Panagrolaimoidea</taxon>
        <taxon>Panagrolaimidae</taxon>
        <taxon>Panagrolaimus</taxon>
    </lineage>
</organism>
<accession>A0AC34GI37</accession>
<reference evidence="2" key="1">
    <citation type="submission" date="2022-11" db="UniProtKB">
        <authorList>
            <consortium name="WormBaseParasite"/>
        </authorList>
    </citation>
    <scope>IDENTIFICATION</scope>
</reference>
<name>A0AC34GI37_9BILA</name>
<proteinExistence type="predicted"/>